<dbReference type="GeneID" id="106461679"/>
<keyword evidence="3" id="KW-1185">Reference proteome</keyword>
<dbReference type="Proteomes" id="UP000694941">
    <property type="component" value="Unplaced"/>
</dbReference>
<evidence type="ECO:0000256" key="1">
    <source>
        <dbReference type="SAM" id="MobiDB-lite"/>
    </source>
</evidence>
<dbReference type="PANTHER" id="PTHR11202:SF3">
    <property type="entry name" value="SPROUTY-RELATED PROTEIN WITH EVH-1 DOMAIN, ISOFORM C"/>
    <property type="match status" value="1"/>
</dbReference>
<dbReference type="InterPro" id="IPR000697">
    <property type="entry name" value="WH1/EVH1_dom"/>
</dbReference>
<dbReference type="RefSeq" id="XP_022244554.1">
    <property type="nucleotide sequence ID" value="XM_022388846.1"/>
</dbReference>
<reference evidence="4" key="1">
    <citation type="submission" date="2025-08" db="UniProtKB">
        <authorList>
            <consortium name="RefSeq"/>
        </authorList>
    </citation>
    <scope>IDENTIFICATION</scope>
    <source>
        <tissue evidence="4">Muscle</tissue>
    </source>
</reference>
<feature type="compositionally biased region" description="Gly residues" evidence="1">
    <location>
        <begin position="276"/>
        <end position="295"/>
    </location>
</feature>
<sequence>MVSFLKIQLRSTTQCPCGFFPSTRGKMGLVHTGLTPDKPKGGLPLRRWRRQTRQYLPAAPDVVLFGNDKSGNYLVRVRAQVMTRDDSSGGWVPMGGGGLSNVSVRKRAIPSEDNLKHEYFIYGKRTADQSVVLSCIIKKDFQCNRVMPTFYHWRTGNKKFGLTFQTAADARAFDKGVRQAMDDLFDGSGDPSRTHETSLSNDDVFMTLDLPVDSRSSSGSSTTSGSIPGIPRPSSTTASISGDFSSSSPPFTHPHANHHYLHRIHYIRPARHAGGSTSGNGSGSSGVGTSGGSGSQHGDKGHIEEVWTKDKTKTFYKEQMLFDSDKIEVMPTEPYSYVQFAKDKPSRTEHEYSYPVMDSFRLGKRDSINSLKKQQNIIVTPPPLLPTKCKKKKDRRKESRKQSPLTRIQCRYCQEMYNEEDNRRGSCEYAPDGVLSCINATTCISCAQCMLYHCMSDAEGDFNHHPCSCDNSDNQCRRRWFGLALLSLFVPCLWCYIPLQACHRCGVRCNLCGGKHEAA</sequence>
<dbReference type="Gene3D" id="2.30.29.30">
    <property type="entry name" value="Pleckstrin-homology domain (PH domain)/Phosphotyrosine-binding domain (PTB)"/>
    <property type="match status" value="1"/>
</dbReference>
<dbReference type="PROSITE" id="PS50229">
    <property type="entry name" value="WH1"/>
    <property type="match status" value="1"/>
</dbReference>
<dbReference type="Pfam" id="PF05210">
    <property type="entry name" value="Sprouty"/>
    <property type="match status" value="1"/>
</dbReference>
<evidence type="ECO:0000313" key="4">
    <source>
        <dbReference type="RefSeq" id="XP_022244554.1"/>
    </source>
</evidence>
<proteinExistence type="predicted"/>
<dbReference type="SUPFAM" id="SSF50729">
    <property type="entry name" value="PH domain-like"/>
    <property type="match status" value="1"/>
</dbReference>
<dbReference type="CDD" id="cd10574">
    <property type="entry name" value="EVH1_SPRED-like"/>
    <property type="match status" value="1"/>
</dbReference>
<evidence type="ECO:0000259" key="2">
    <source>
        <dbReference type="PROSITE" id="PS50229"/>
    </source>
</evidence>
<dbReference type="InterPro" id="IPR011993">
    <property type="entry name" value="PH-like_dom_sf"/>
</dbReference>
<dbReference type="PROSITE" id="PS51227">
    <property type="entry name" value="SPR"/>
    <property type="match status" value="1"/>
</dbReference>
<protein>
    <submittedName>
        <fullName evidence="4">Sprouty-related, EVH1 domain-containing protein 2-like isoform X1</fullName>
    </submittedName>
</protein>
<dbReference type="InterPro" id="IPR007875">
    <property type="entry name" value="Sprouty"/>
</dbReference>
<dbReference type="PANTHER" id="PTHR11202">
    <property type="entry name" value="SPROUTY-RELATED, EVH1 DOMAIN-CONTAINING PROTEIN FAMILY MEMBER"/>
    <property type="match status" value="1"/>
</dbReference>
<accession>A0ABM1SLP8</accession>
<evidence type="ECO:0000313" key="3">
    <source>
        <dbReference type="Proteomes" id="UP000694941"/>
    </source>
</evidence>
<feature type="region of interest" description="Disordered" evidence="1">
    <location>
        <begin position="210"/>
        <end position="256"/>
    </location>
</feature>
<name>A0ABM1SLP8_LIMPO</name>
<feature type="region of interest" description="Disordered" evidence="1">
    <location>
        <begin position="271"/>
        <end position="305"/>
    </location>
</feature>
<dbReference type="Pfam" id="PF00568">
    <property type="entry name" value="WH1"/>
    <property type="match status" value="1"/>
</dbReference>
<feature type="domain" description="WH1" evidence="2">
    <location>
        <begin position="66"/>
        <end position="184"/>
    </location>
</feature>
<gene>
    <name evidence="4" type="primary">LOC106461679</name>
</gene>
<organism evidence="3 4">
    <name type="scientific">Limulus polyphemus</name>
    <name type="common">Atlantic horseshoe crab</name>
    <dbReference type="NCBI Taxonomy" id="6850"/>
    <lineage>
        <taxon>Eukaryota</taxon>
        <taxon>Metazoa</taxon>
        <taxon>Ecdysozoa</taxon>
        <taxon>Arthropoda</taxon>
        <taxon>Chelicerata</taxon>
        <taxon>Merostomata</taxon>
        <taxon>Xiphosura</taxon>
        <taxon>Limulidae</taxon>
        <taxon>Limulus</taxon>
    </lineage>
</organism>
<dbReference type="SMART" id="SM00461">
    <property type="entry name" value="WH1"/>
    <property type="match status" value="1"/>
</dbReference>
<feature type="compositionally biased region" description="Low complexity" evidence="1">
    <location>
        <begin position="214"/>
        <end position="250"/>
    </location>
</feature>
<dbReference type="InterPro" id="IPR041937">
    <property type="entry name" value="SPRE_EVH1"/>
</dbReference>